<organism evidence="8 9">
    <name type="scientific">Desulfosporosinus acididurans</name>
    <dbReference type="NCBI Taxonomy" id="476652"/>
    <lineage>
        <taxon>Bacteria</taxon>
        <taxon>Bacillati</taxon>
        <taxon>Bacillota</taxon>
        <taxon>Clostridia</taxon>
        <taxon>Eubacteriales</taxon>
        <taxon>Desulfitobacteriaceae</taxon>
        <taxon>Desulfosporosinus</taxon>
    </lineage>
</organism>
<name>A0A0J1FMU0_9FIRM</name>
<comment type="similarity">
    <text evidence="2 7">Belongs to the enoyl-CoA hydratase/isomerase family.</text>
</comment>
<evidence type="ECO:0000256" key="1">
    <source>
        <dbReference type="ARBA" id="ARBA00005086"/>
    </source>
</evidence>
<dbReference type="InterPro" id="IPR014748">
    <property type="entry name" value="Enoyl-CoA_hydra_C"/>
</dbReference>
<dbReference type="Pfam" id="PF00378">
    <property type="entry name" value="ECH_1"/>
    <property type="match status" value="1"/>
</dbReference>
<dbReference type="CDD" id="cd06558">
    <property type="entry name" value="crotonase-like"/>
    <property type="match status" value="1"/>
</dbReference>
<evidence type="ECO:0000256" key="4">
    <source>
        <dbReference type="ARBA" id="ARBA00023239"/>
    </source>
</evidence>
<dbReference type="AlphaFoldDB" id="A0A0J1FMU0"/>
<keyword evidence="9" id="KW-1185">Reference proteome</keyword>
<dbReference type="GO" id="GO:0018812">
    <property type="term" value="F:3-hydroxyacyl-CoA dehydratase activity"/>
    <property type="evidence" value="ECO:0007669"/>
    <property type="project" value="UniProtKB-EC"/>
</dbReference>
<dbReference type="FunFam" id="1.10.12.10:FF:000001">
    <property type="entry name" value="Probable enoyl-CoA hydratase, mitochondrial"/>
    <property type="match status" value="1"/>
</dbReference>
<accession>A0A0J1FMU0</accession>
<dbReference type="EMBL" id="LDZY01000011">
    <property type="protein sequence ID" value="KLU64814.1"/>
    <property type="molecule type" value="Genomic_DNA"/>
</dbReference>
<dbReference type="RefSeq" id="WP_047810966.1">
    <property type="nucleotide sequence ID" value="NZ_LDZY01000011.1"/>
</dbReference>
<evidence type="ECO:0000313" key="8">
    <source>
        <dbReference type="EMBL" id="KLU64814.1"/>
    </source>
</evidence>
<dbReference type="PANTHER" id="PTHR11941:SF54">
    <property type="entry name" value="ENOYL-COA HYDRATASE, MITOCHONDRIAL"/>
    <property type="match status" value="1"/>
</dbReference>
<dbReference type="Gene3D" id="1.10.12.10">
    <property type="entry name" value="Lyase 2-enoyl-coa Hydratase, Chain A, domain 2"/>
    <property type="match status" value="1"/>
</dbReference>
<evidence type="ECO:0000256" key="3">
    <source>
        <dbReference type="ARBA" id="ARBA00011881"/>
    </source>
</evidence>
<evidence type="ECO:0000313" key="9">
    <source>
        <dbReference type="Proteomes" id="UP000036356"/>
    </source>
</evidence>
<evidence type="ECO:0000256" key="6">
    <source>
        <dbReference type="ARBA" id="ARBA00067035"/>
    </source>
</evidence>
<dbReference type="InterPro" id="IPR018376">
    <property type="entry name" value="Enoyl-CoA_hyd/isom_CS"/>
</dbReference>
<dbReference type="PATRIC" id="fig|476652.3.peg.3306"/>
<evidence type="ECO:0000256" key="2">
    <source>
        <dbReference type="ARBA" id="ARBA00005254"/>
    </source>
</evidence>
<dbReference type="SUPFAM" id="SSF52096">
    <property type="entry name" value="ClpP/crotonase"/>
    <property type="match status" value="1"/>
</dbReference>
<gene>
    <name evidence="8" type="primary">echA8_3</name>
    <name evidence="8" type="ORF">DEAC_c31420</name>
</gene>
<dbReference type="Gene3D" id="3.90.226.10">
    <property type="entry name" value="2-enoyl-CoA Hydratase, Chain A, domain 1"/>
    <property type="match status" value="1"/>
</dbReference>
<dbReference type="InterPro" id="IPR001753">
    <property type="entry name" value="Enoyl-CoA_hydra/iso"/>
</dbReference>
<reference evidence="8 9" key="1">
    <citation type="submission" date="2015-06" db="EMBL/GenBank/DDBJ databases">
        <title>Draft genome of the moderately acidophilic sulfate reducer Candidatus Desulfosporosinus acididurans strain M1.</title>
        <authorList>
            <person name="Poehlein A."/>
            <person name="Petzsch P."/>
            <person name="Johnson B.D."/>
            <person name="Schloemann M."/>
            <person name="Daniel R."/>
            <person name="Muehling M."/>
        </authorList>
    </citation>
    <scope>NUCLEOTIDE SEQUENCE [LARGE SCALE GENOMIC DNA]</scope>
    <source>
        <strain evidence="8 9">M1</strain>
    </source>
</reference>
<proteinExistence type="inferred from homology"/>
<comment type="caution">
    <text evidence="8">The sequence shown here is derived from an EMBL/GenBank/DDBJ whole genome shotgun (WGS) entry which is preliminary data.</text>
</comment>
<dbReference type="PROSITE" id="PS00166">
    <property type="entry name" value="ENOYL_COA_HYDRATASE"/>
    <property type="match status" value="1"/>
</dbReference>
<dbReference type="GO" id="GO:0006635">
    <property type="term" value="P:fatty acid beta-oxidation"/>
    <property type="evidence" value="ECO:0007669"/>
    <property type="project" value="TreeGrafter"/>
</dbReference>
<dbReference type="EC" id="4.2.1.150" evidence="6"/>
<dbReference type="PANTHER" id="PTHR11941">
    <property type="entry name" value="ENOYL-COA HYDRATASE-RELATED"/>
    <property type="match status" value="1"/>
</dbReference>
<comment type="subunit">
    <text evidence="3">Homotetramer.</text>
</comment>
<dbReference type="STRING" id="476652.DEAC_c31420"/>
<sequence>MTYETILLAKENGVATITLNRPPMNPLNSQLFKELGHAVDEIAEDNSIKVLIITGSGSKAFAAGADVSEMAYLSPVEVYNFNMGSRKTFDKIENLGKPVIAAIAGITFGGGCELALACDFRFAAENVKIAFPETGLGIIPGGGGTVRLPRLIGVGRAKELIYGGEMIDAVTAEKLGIVTKVVAVDVLMEEAQNYAAKLAVRPSVAMKMAKESIQAGVNLDSSSALNYENQCFITAFASEDAKEGLGAFLEKRKPNYTGK</sequence>
<evidence type="ECO:0000256" key="5">
    <source>
        <dbReference type="ARBA" id="ARBA00050624"/>
    </source>
</evidence>
<keyword evidence="4 8" id="KW-0456">Lyase</keyword>
<comment type="catalytic activity">
    <reaction evidence="5">
        <text>a short-chain (3S)-3-hydroxyacyl-CoA = a short-chain (2E)-enoyl-CoA + H2O</text>
        <dbReference type="Rhea" id="RHEA:52664"/>
        <dbReference type="ChEBI" id="CHEBI:15377"/>
        <dbReference type="ChEBI" id="CHEBI:87488"/>
        <dbReference type="ChEBI" id="CHEBI:136760"/>
        <dbReference type="EC" id="4.2.1.150"/>
    </reaction>
</comment>
<comment type="pathway">
    <text evidence="1">Lipid metabolism; butanoate metabolism.</text>
</comment>
<dbReference type="FunFam" id="3.90.226.10:FF:000009">
    <property type="entry name" value="Carnitinyl-CoA dehydratase"/>
    <property type="match status" value="1"/>
</dbReference>
<dbReference type="Proteomes" id="UP000036356">
    <property type="component" value="Unassembled WGS sequence"/>
</dbReference>
<evidence type="ECO:0000256" key="7">
    <source>
        <dbReference type="RuleBase" id="RU003707"/>
    </source>
</evidence>
<dbReference type="InterPro" id="IPR029045">
    <property type="entry name" value="ClpP/crotonase-like_dom_sf"/>
</dbReference>
<protein>
    <recommendedName>
        <fullName evidence="6">short-chain-enoyl-CoA hydratase</fullName>
        <ecNumber evidence="6">4.2.1.150</ecNumber>
    </recommendedName>
</protein>